<dbReference type="Pfam" id="PF02321">
    <property type="entry name" value="OEP"/>
    <property type="match status" value="1"/>
</dbReference>
<keyword evidence="5" id="KW-0812">Transmembrane</keyword>
<protein>
    <submittedName>
        <fullName evidence="9">TolC family protein</fullName>
    </submittedName>
</protein>
<keyword evidence="8" id="KW-0175">Coiled coil</keyword>
<reference evidence="9 10" key="1">
    <citation type="submission" date="2022-01" db="EMBL/GenBank/DDBJ databases">
        <title>Flavihumibacter sp. nov., isolated from sediment of a river.</title>
        <authorList>
            <person name="Liu H."/>
        </authorList>
    </citation>
    <scope>NUCLEOTIDE SEQUENCE [LARGE SCALE GENOMIC DNA]</scope>
    <source>
        <strain evidence="9 10">RY-1</strain>
    </source>
</reference>
<evidence type="ECO:0000256" key="5">
    <source>
        <dbReference type="ARBA" id="ARBA00022692"/>
    </source>
</evidence>
<dbReference type="Gene3D" id="1.20.1600.10">
    <property type="entry name" value="Outer membrane efflux proteins (OEP)"/>
    <property type="match status" value="1"/>
</dbReference>
<keyword evidence="10" id="KW-1185">Reference proteome</keyword>
<proteinExistence type="inferred from homology"/>
<evidence type="ECO:0000256" key="2">
    <source>
        <dbReference type="ARBA" id="ARBA00007613"/>
    </source>
</evidence>
<keyword evidence="7" id="KW-0998">Cell outer membrane</keyword>
<evidence type="ECO:0000256" key="6">
    <source>
        <dbReference type="ARBA" id="ARBA00023136"/>
    </source>
</evidence>
<organism evidence="9 10">
    <name type="scientific">Flavihumibacter fluminis</name>
    <dbReference type="NCBI Taxonomy" id="2909236"/>
    <lineage>
        <taxon>Bacteria</taxon>
        <taxon>Pseudomonadati</taxon>
        <taxon>Bacteroidota</taxon>
        <taxon>Chitinophagia</taxon>
        <taxon>Chitinophagales</taxon>
        <taxon>Chitinophagaceae</taxon>
        <taxon>Flavihumibacter</taxon>
    </lineage>
</organism>
<feature type="coiled-coil region" evidence="8">
    <location>
        <begin position="336"/>
        <end position="374"/>
    </location>
</feature>
<evidence type="ECO:0000256" key="8">
    <source>
        <dbReference type="SAM" id="Coils"/>
    </source>
</evidence>
<evidence type="ECO:0000256" key="1">
    <source>
        <dbReference type="ARBA" id="ARBA00004442"/>
    </source>
</evidence>
<dbReference type="PANTHER" id="PTHR30026">
    <property type="entry name" value="OUTER MEMBRANE PROTEIN TOLC"/>
    <property type="match status" value="1"/>
</dbReference>
<comment type="similarity">
    <text evidence="2">Belongs to the outer membrane factor (OMF) (TC 1.B.17) family.</text>
</comment>
<dbReference type="PANTHER" id="PTHR30026:SF20">
    <property type="entry name" value="OUTER MEMBRANE PROTEIN TOLC"/>
    <property type="match status" value="1"/>
</dbReference>
<evidence type="ECO:0000313" key="9">
    <source>
        <dbReference type="EMBL" id="MCF1714810.1"/>
    </source>
</evidence>
<evidence type="ECO:0000313" key="10">
    <source>
        <dbReference type="Proteomes" id="UP001200145"/>
    </source>
</evidence>
<name>A0ABS9BHU5_9BACT</name>
<accession>A0ABS9BHU5</accession>
<dbReference type="InterPro" id="IPR003423">
    <property type="entry name" value="OMP_efflux"/>
</dbReference>
<dbReference type="SUPFAM" id="SSF56954">
    <property type="entry name" value="Outer membrane efflux proteins (OEP)"/>
    <property type="match status" value="1"/>
</dbReference>
<comment type="caution">
    <text evidence="9">The sequence shown here is derived from an EMBL/GenBank/DDBJ whole genome shotgun (WGS) entry which is preliminary data.</text>
</comment>
<dbReference type="EMBL" id="JAKEVY010000002">
    <property type="protein sequence ID" value="MCF1714810.1"/>
    <property type="molecule type" value="Genomic_DNA"/>
</dbReference>
<evidence type="ECO:0000256" key="7">
    <source>
        <dbReference type="ARBA" id="ARBA00023237"/>
    </source>
</evidence>
<gene>
    <name evidence="9" type="ORF">L0U88_09250</name>
</gene>
<dbReference type="RefSeq" id="WP_234865763.1">
    <property type="nucleotide sequence ID" value="NZ_JAKEVY010000002.1"/>
</dbReference>
<evidence type="ECO:0000256" key="3">
    <source>
        <dbReference type="ARBA" id="ARBA00022448"/>
    </source>
</evidence>
<keyword evidence="6" id="KW-0472">Membrane</keyword>
<evidence type="ECO:0000256" key="4">
    <source>
        <dbReference type="ARBA" id="ARBA00022452"/>
    </source>
</evidence>
<keyword evidence="4" id="KW-1134">Transmembrane beta strand</keyword>
<sequence>MSESELVAILRKYHPYLQQANLQVDQAKAFIRESRGAFDPLIAGGWDKKTFDQQLYYNYFNPEIVIPTWYGIEVYGGLEEVIGTRTDIERSLGKTSYLGISVPLAKDLVLDKRRAVLQQAKIMLNQTGAERQNLINDLLNDALSVYWAWTRNYQVYKILNNAVQVNTDRYRFIRLEAEQGLRAAIDTTEALTQLQQFQLMEADAWLQFQNAGLELSNYLWLEESQPFAWNDRIVPDSSWMTINDWNNDLPALDELVRTASLEHPKLQSYQFKLGVQEIERRLKFQSLLPKADLKYNLLNKGYNVLDKVDRAFLENNYKVGISFQMPLFLRQGRGAYQAAQIKIRQTNLEIDQVRLEIENKVRNYYNELMTLRKQIGINENSYENYLRLFRGESLRFEVGESTLFLLNARENKVLESLQKLVELKTKWYKSKASLVWAGGRWGVLPYTAASE</sequence>
<comment type="subcellular location">
    <subcellularLocation>
        <location evidence="1">Cell outer membrane</location>
    </subcellularLocation>
</comment>
<dbReference type="Proteomes" id="UP001200145">
    <property type="component" value="Unassembled WGS sequence"/>
</dbReference>
<keyword evidence="3" id="KW-0813">Transport</keyword>
<dbReference type="InterPro" id="IPR051906">
    <property type="entry name" value="TolC-like"/>
</dbReference>